<organism evidence="1 2">
    <name type="scientific">Thiocapsa rosea</name>
    <dbReference type="NCBI Taxonomy" id="69360"/>
    <lineage>
        <taxon>Bacteria</taxon>
        <taxon>Pseudomonadati</taxon>
        <taxon>Pseudomonadota</taxon>
        <taxon>Gammaproteobacteria</taxon>
        <taxon>Chromatiales</taxon>
        <taxon>Chromatiaceae</taxon>
        <taxon>Thiocapsa</taxon>
    </lineage>
</organism>
<dbReference type="EMBL" id="RBXL01000001">
    <property type="protein sequence ID" value="RKT45557.1"/>
    <property type="molecule type" value="Genomic_DNA"/>
</dbReference>
<evidence type="ECO:0000313" key="2">
    <source>
        <dbReference type="Proteomes" id="UP000274556"/>
    </source>
</evidence>
<dbReference type="OrthoDB" id="3078781at2"/>
<dbReference type="RefSeq" id="WP_147431095.1">
    <property type="nucleotide sequence ID" value="NZ_RBXL01000001.1"/>
</dbReference>
<name>A0A495VB13_9GAMM</name>
<proteinExistence type="predicted"/>
<keyword evidence="2" id="KW-1185">Reference proteome</keyword>
<accession>A0A495VB13</accession>
<evidence type="ECO:0000313" key="1">
    <source>
        <dbReference type="EMBL" id="RKT45557.1"/>
    </source>
</evidence>
<protein>
    <submittedName>
        <fullName evidence="1">Uncharacterized protein</fullName>
    </submittedName>
</protein>
<dbReference type="Proteomes" id="UP000274556">
    <property type="component" value="Unassembled WGS sequence"/>
</dbReference>
<gene>
    <name evidence="1" type="ORF">BDD21_3021</name>
</gene>
<comment type="caution">
    <text evidence="1">The sequence shown here is derived from an EMBL/GenBank/DDBJ whole genome shotgun (WGS) entry which is preliminary data.</text>
</comment>
<reference evidence="1 2" key="1">
    <citation type="submission" date="2018-10" db="EMBL/GenBank/DDBJ databases">
        <title>Genomic Encyclopedia of Archaeal and Bacterial Type Strains, Phase II (KMG-II): from individual species to whole genera.</title>
        <authorList>
            <person name="Goeker M."/>
        </authorList>
    </citation>
    <scope>NUCLEOTIDE SEQUENCE [LARGE SCALE GENOMIC DNA]</scope>
    <source>
        <strain evidence="1 2">DSM 235</strain>
    </source>
</reference>
<dbReference type="AlphaFoldDB" id="A0A495VB13"/>
<sequence>MTDLELFIQSHRGRPTSATDWSARKEKWLRELGKLLSGIQEKLVSAGVASEDIYSTEHSLNEEYLGRYDAPGLAWRSISEAMRLFFNQKAVGLWARSGVWMF</sequence>